<sequence>MLDKDARVDSYINNSADFAKPILNYLRGLIHKTCPDVQETIKWGFPHFVYKDEILCSMAAFKHHCAFGFWKAQLMKDKTLIENAKSESAMGHLGRITSLKDLPSEKKLISLIKEAMALNEKGIKISKKVVRSKKEINVPDDFQSALSKNKKARAVFDAFPPSHKREYVEWITEAKRDETRQKRIRQAIEWITEGKHRNWKYMK</sequence>
<dbReference type="Pfam" id="PF08818">
    <property type="entry name" value="DUF1801"/>
    <property type="match status" value="1"/>
</dbReference>
<comment type="caution">
    <text evidence="2">The sequence shown here is derived from an EMBL/GenBank/DDBJ whole genome shotgun (WGS) entry which is preliminary data.</text>
</comment>
<accession>A0A7V2ZMB0</accession>
<dbReference type="SUPFAM" id="SSF159888">
    <property type="entry name" value="YdhG-like"/>
    <property type="match status" value="1"/>
</dbReference>
<dbReference type="Gene3D" id="3.90.1150.200">
    <property type="match status" value="1"/>
</dbReference>
<organism evidence="2">
    <name type="scientific">Ignavibacterium album</name>
    <dbReference type="NCBI Taxonomy" id="591197"/>
    <lineage>
        <taxon>Bacteria</taxon>
        <taxon>Pseudomonadati</taxon>
        <taxon>Ignavibacteriota</taxon>
        <taxon>Ignavibacteria</taxon>
        <taxon>Ignavibacteriales</taxon>
        <taxon>Ignavibacteriaceae</taxon>
        <taxon>Ignavibacterium</taxon>
    </lineage>
</organism>
<gene>
    <name evidence="2" type="ORF">ENS31_13960</name>
</gene>
<dbReference type="InterPro" id="IPR014922">
    <property type="entry name" value="YdhG-like"/>
</dbReference>
<proteinExistence type="predicted"/>
<name>A0A7V2ZMB0_9BACT</name>
<reference evidence="2" key="1">
    <citation type="journal article" date="2020" name="mSystems">
        <title>Genome- and Community-Level Interaction Insights into Carbon Utilization and Element Cycling Functions of Hydrothermarchaeota in Hydrothermal Sediment.</title>
        <authorList>
            <person name="Zhou Z."/>
            <person name="Liu Y."/>
            <person name="Xu W."/>
            <person name="Pan J."/>
            <person name="Luo Z.H."/>
            <person name="Li M."/>
        </authorList>
    </citation>
    <scope>NUCLEOTIDE SEQUENCE [LARGE SCALE GENOMIC DNA]</scope>
    <source>
        <strain evidence="2">SpSt-479</strain>
    </source>
</reference>
<evidence type="ECO:0000259" key="1">
    <source>
        <dbReference type="Pfam" id="PF08818"/>
    </source>
</evidence>
<evidence type="ECO:0000313" key="2">
    <source>
        <dbReference type="EMBL" id="HFI92619.1"/>
    </source>
</evidence>
<protein>
    <recommendedName>
        <fullName evidence="1">YdhG-like domain-containing protein</fullName>
    </recommendedName>
</protein>
<dbReference type="Pfam" id="PF13376">
    <property type="entry name" value="OmdA"/>
    <property type="match status" value="1"/>
</dbReference>
<dbReference type="EMBL" id="DSUJ01000011">
    <property type="protein sequence ID" value="HFI92619.1"/>
    <property type="molecule type" value="Genomic_DNA"/>
</dbReference>
<feature type="domain" description="YdhG-like" evidence="1">
    <location>
        <begin position="20"/>
        <end position="116"/>
    </location>
</feature>
<dbReference type="AlphaFoldDB" id="A0A7V2ZMB0"/>